<gene>
    <name evidence="2" type="ORF">J120_00620</name>
</gene>
<reference evidence="2 3" key="1">
    <citation type="journal article" date="2013" name="Proc. Natl. Acad. Sci. U.S.A.">
        <title>Candidate phylum TM6 genome recovered from a hospital sink biofilm provides genomic insights into this uncultivated phylum.</title>
        <authorList>
            <person name="McLean J.S."/>
            <person name="Lombardo M.J."/>
            <person name="Badger J.H."/>
            <person name="Edlund A."/>
            <person name="Novotny M."/>
            <person name="Yee-Greenbaum J."/>
            <person name="Vyahhi N."/>
            <person name="Hall A.P."/>
            <person name="Yang Y."/>
            <person name="Dupont C.L."/>
            <person name="Ziegler M.G."/>
            <person name="Chitsaz H."/>
            <person name="Allen A.E."/>
            <person name="Yooseph S."/>
            <person name="Tesler G."/>
            <person name="Pevzner P.A."/>
            <person name="Friedman R.M."/>
            <person name="Nealson K.H."/>
            <person name="Venter J.C."/>
            <person name="Lasken R.S."/>
        </authorList>
    </citation>
    <scope>NUCLEOTIDE SEQUENCE [LARGE SCALE GENOMIC DNA]</scope>
    <source>
        <strain evidence="2 3">TM6SC1</strain>
    </source>
</reference>
<dbReference type="Proteomes" id="UP000032214">
    <property type="component" value="Unassembled WGS sequence"/>
</dbReference>
<keyword evidence="1" id="KW-1133">Transmembrane helix</keyword>
<dbReference type="Gene3D" id="3.80.10.10">
    <property type="entry name" value="Ribonuclease Inhibitor"/>
    <property type="match status" value="1"/>
</dbReference>
<keyword evidence="1" id="KW-0812">Transmembrane</keyword>
<evidence type="ECO:0000256" key="1">
    <source>
        <dbReference type="SAM" id="Phobius"/>
    </source>
</evidence>
<sequence length="382" mass="43561">MTSHTYSFKKIRRIFFLIISAIVLTTINTYSSELEYEHYRPQVWGGTLHIPSDISIAKATASIEEYTQSLQSIHQINYTGCTTTEDLAQLIKTIAAHNNVAVSITGKRLIIRESRYKKAIEKMKTYLACRPTAIQISHTQWNPEQIQQCIAALPEDIQNNIKSINLSYNEFTYDQSCHLIQAFIAPESPLKQLREVNFSHNNITKIDHKIFDNIPNNFKVNFSHNPIISCDLEDALLYRPRTGSTLIVPDNRDVFSTEIIQSLYERLNYSSGKYYKNITRTQYIYDYIKRNTAAIACFMALIAQTIVVKYCADISTKIIHSITTTIHSDKSSQAITGLSMTGITALITAYIFYKTHARVKQIFLNLIHKAIQPATMIKLAPC</sequence>
<evidence type="ECO:0008006" key="4">
    <source>
        <dbReference type="Google" id="ProtNLM"/>
    </source>
</evidence>
<dbReference type="InterPro" id="IPR032675">
    <property type="entry name" value="LRR_dom_sf"/>
</dbReference>
<proteinExistence type="predicted"/>
<protein>
    <recommendedName>
        <fullName evidence="4">Leucine-rich repeat domain-containing protein</fullName>
    </recommendedName>
</protein>
<organism evidence="2 3">
    <name type="scientific">candidate division TM6 bacterium JCVI TM6SC1</name>
    <dbReference type="NCBI Taxonomy" id="1306947"/>
    <lineage>
        <taxon>Bacteria</taxon>
        <taxon>Candidatus Babelota</taxon>
        <taxon>Vermiphilus</taxon>
    </lineage>
</organism>
<evidence type="ECO:0000313" key="2">
    <source>
        <dbReference type="EMBL" id="KIX85467.1"/>
    </source>
</evidence>
<keyword evidence="1" id="KW-0472">Membrane</keyword>
<name>A0A0D2K5E3_9BACT</name>
<evidence type="ECO:0000313" key="3">
    <source>
        <dbReference type="Proteomes" id="UP000032214"/>
    </source>
</evidence>
<dbReference type="SUPFAM" id="SSF52058">
    <property type="entry name" value="L domain-like"/>
    <property type="match status" value="1"/>
</dbReference>
<feature type="transmembrane region" description="Helical" evidence="1">
    <location>
        <begin position="334"/>
        <end position="353"/>
    </location>
</feature>
<keyword evidence="3" id="KW-1185">Reference proteome</keyword>
<dbReference type="EMBL" id="ARQD01000001">
    <property type="protein sequence ID" value="KIX85467.1"/>
    <property type="molecule type" value="Genomic_DNA"/>
</dbReference>
<accession>A0A0D2K5E3</accession>
<comment type="caution">
    <text evidence="2">The sequence shown here is derived from an EMBL/GenBank/DDBJ whole genome shotgun (WGS) entry which is preliminary data.</text>
</comment>
<dbReference type="AlphaFoldDB" id="A0A0D2K5E3"/>